<protein>
    <submittedName>
        <fullName evidence="2">UBA/THIF-type NAD/FAD binding protein</fullName>
    </submittedName>
</protein>
<feature type="domain" description="Rhodanese" evidence="1">
    <location>
        <begin position="94"/>
        <end position="136"/>
    </location>
</feature>
<dbReference type="Gene3D" id="3.40.250.10">
    <property type="entry name" value="Rhodanese-like domain"/>
    <property type="match status" value="1"/>
</dbReference>
<reference evidence="2" key="2">
    <citation type="journal article" date="2014" name="ISME J.">
        <title>Microbial stratification in low pH oxic and suboxic macroscopic growths along an acid mine drainage.</title>
        <authorList>
            <person name="Mendez-Garcia C."/>
            <person name="Mesa V."/>
            <person name="Sprenger R.R."/>
            <person name="Richter M."/>
            <person name="Diez M.S."/>
            <person name="Solano J."/>
            <person name="Bargiela R."/>
            <person name="Golyshina O.V."/>
            <person name="Manteca A."/>
            <person name="Ramos J.L."/>
            <person name="Gallego J.R."/>
            <person name="Llorente I."/>
            <person name="Martins Dos Santos V.A."/>
            <person name="Jensen O.N."/>
            <person name="Pelaez A.I."/>
            <person name="Sanchez J."/>
            <person name="Ferrer M."/>
        </authorList>
    </citation>
    <scope>NUCLEOTIDE SEQUENCE</scope>
</reference>
<dbReference type="AlphaFoldDB" id="T1AQH3"/>
<feature type="non-terminal residue" evidence="2">
    <location>
        <position position="200"/>
    </location>
</feature>
<dbReference type="Gene3D" id="3.40.50.720">
    <property type="entry name" value="NAD(P)-binding Rossmann-like Domain"/>
    <property type="match status" value="1"/>
</dbReference>
<proteinExistence type="predicted"/>
<dbReference type="InterPro" id="IPR036873">
    <property type="entry name" value="Rhodanese-like_dom_sf"/>
</dbReference>
<reference evidence="2" key="1">
    <citation type="submission" date="2013-08" db="EMBL/GenBank/DDBJ databases">
        <authorList>
            <person name="Mendez C."/>
            <person name="Richter M."/>
            <person name="Ferrer M."/>
            <person name="Sanchez J."/>
        </authorList>
    </citation>
    <scope>NUCLEOTIDE SEQUENCE</scope>
</reference>
<accession>T1AQH3</accession>
<dbReference type="EMBL" id="AUZX01011118">
    <property type="protein sequence ID" value="EQD44305.1"/>
    <property type="molecule type" value="Genomic_DNA"/>
</dbReference>
<organism evidence="2">
    <name type="scientific">mine drainage metagenome</name>
    <dbReference type="NCBI Taxonomy" id="410659"/>
    <lineage>
        <taxon>unclassified sequences</taxon>
        <taxon>metagenomes</taxon>
        <taxon>ecological metagenomes</taxon>
    </lineage>
</organism>
<name>T1AQH3_9ZZZZ</name>
<dbReference type="SUPFAM" id="SSF69572">
    <property type="entry name" value="Activating enzymes of the ubiquitin-like proteins"/>
    <property type="match status" value="1"/>
</dbReference>
<dbReference type="Pfam" id="PF00581">
    <property type="entry name" value="Rhodanese"/>
    <property type="match status" value="1"/>
</dbReference>
<dbReference type="CDD" id="cd00158">
    <property type="entry name" value="RHOD"/>
    <property type="match status" value="1"/>
</dbReference>
<gene>
    <name evidence="2" type="ORF">B1A_15152</name>
</gene>
<dbReference type="InterPro" id="IPR001763">
    <property type="entry name" value="Rhodanese-like_dom"/>
</dbReference>
<dbReference type="PROSITE" id="PS50206">
    <property type="entry name" value="RHODANESE_3"/>
    <property type="match status" value="1"/>
</dbReference>
<sequence length="200" mass="21750">MPGVLGALQASEAVKLATGVGTPLSGRLLTYDALDLRFTELPVSRRVDCPVCGEHPRITAPQEMPGILEAAATRTAQRLSPRDLRDLMNTSRTDAPAFVLIDVREPWEFHARHLEQARNIPLGELEGRLAEWAGRAIQYSFAAPVNGASSPARWRFGPGSAHRDIWKAVCLPGATRSIRTSRCRAPGDPAPGRACRLGLR</sequence>
<comment type="caution">
    <text evidence="2">The sequence shown here is derived from an EMBL/GenBank/DDBJ whole genome shotgun (WGS) entry which is preliminary data.</text>
</comment>
<dbReference type="InterPro" id="IPR035985">
    <property type="entry name" value="Ubiquitin-activating_enz"/>
</dbReference>
<dbReference type="GO" id="GO:0008641">
    <property type="term" value="F:ubiquitin-like modifier activating enzyme activity"/>
    <property type="evidence" value="ECO:0007669"/>
    <property type="project" value="InterPro"/>
</dbReference>
<evidence type="ECO:0000313" key="2">
    <source>
        <dbReference type="EMBL" id="EQD44305.1"/>
    </source>
</evidence>
<evidence type="ECO:0000259" key="1">
    <source>
        <dbReference type="PROSITE" id="PS50206"/>
    </source>
</evidence>